<keyword evidence="2" id="KW-1185">Reference proteome</keyword>
<evidence type="ECO:0000313" key="2">
    <source>
        <dbReference type="Proteomes" id="UP001497535"/>
    </source>
</evidence>
<evidence type="ECO:0000313" key="1">
    <source>
        <dbReference type="EMBL" id="CAK5083664.1"/>
    </source>
</evidence>
<protein>
    <submittedName>
        <fullName evidence="1">Uncharacterized protein</fullName>
    </submittedName>
</protein>
<name>A0ACB0ZXH6_MELEN</name>
<dbReference type="Proteomes" id="UP001497535">
    <property type="component" value="Unassembled WGS sequence"/>
</dbReference>
<dbReference type="EMBL" id="CAVMJV010000051">
    <property type="protein sequence ID" value="CAK5083664.1"/>
    <property type="molecule type" value="Genomic_DNA"/>
</dbReference>
<comment type="caution">
    <text evidence="1">The sequence shown here is derived from an EMBL/GenBank/DDBJ whole genome shotgun (WGS) entry which is preliminary data.</text>
</comment>
<proteinExistence type="predicted"/>
<reference evidence="1" key="1">
    <citation type="submission" date="2023-11" db="EMBL/GenBank/DDBJ databases">
        <authorList>
            <person name="Poullet M."/>
        </authorList>
    </citation>
    <scope>NUCLEOTIDE SEQUENCE</scope>
    <source>
        <strain evidence="1">E1834</strain>
    </source>
</reference>
<sequence>MFLKHPPSSLDPTSVFHTGISTLPPPPSLLASADQLYGLQNGPNGVFGNLTSFDPLPSSNNLLSVSNTNTETSNTPATLLNLEQCSSSNGNQFTIRQPEQQQQLLFVGTPNGQIIEEKLNTNSVLTSTTIPTTLSLISPPPIVGTISSKPSMGKKHKTKKNLQNSNILLSRPSTSLGGGGGGGMLSSTTPFHPKLGSESPFKEKLKQRDTSSSNGRKSRSRSLLKDSDDDKSAEEREVERRNANNTRERIRVRDINAAFKLLKAVELIPMLEKMVDEKTRMMDPRGDCVKRRMETTTTIPDSTSSSSLLLNPSSNGILNSNLFNTCGASSDLSSLASSSNILNQQHFLN</sequence>
<gene>
    <name evidence="1" type="ORF">MENTE1834_LOCUS31016</name>
</gene>
<organism evidence="1 2">
    <name type="scientific">Meloidogyne enterolobii</name>
    <name type="common">Root-knot nematode worm</name>
    <name type="synonym">Meloidogyne mayaguensis</name>
    <dbReference type="NCBI Taxonomy" id="390850"/>
    <lineage>
        <taxon>Eukaryota</taxon>
        <taxon>Metazoa</taxon>
        <taxon>Ecdysozoa</taxon>
        <taxon>Nematoda</taxon>
        <taxon>Chromadorea</taxon>
        <taxon>Rhabditida</taxon>
        <taxon>Tylenchina</taxon>
        <taxon>Tylenchomorpha</taxon>
        <taxon>Tylenchoidea</taxon>
        <taxon>Meloidogynidae</taxon>
        <taxon>Meloidogyninae</taxon>
        <taxon>Meloidogyne</taxon>
    </lineage>
</organism>
<accession>A0ACB0ZXH6</accession>